<evidence type="ECO:0000313" key="1">
    <source>
        <dbReference type="EMBL" id="WAJ27947.1"/>
    </source>
</evidence>
<name>A0ACD4NMJ4_9HYPH</name>
<reference evidence="1" key="1">
    <citation type="submission" date="2022-11" db="EMBL/GenBank/DDBJ databases">
        <title>beta-Carotene-producing bacterium, Jeongeuplla avenae sp. nov., alleviates the salt stress of Arabidopsis seedlings.</title>
        <authorList>
            <person name="Jiang L."/>
            <person name="Lee J."/>
        </authorList>
    </citation>
    <scope>NUCLEOTIDE SEQUENCE</scope>
    <source>
        <strain evidence="1">DY_R2A_6</strain>
    </source>
</reference>
<protein>
    <submittedName>
        <fullName evidence="1">Right-handed parallel beta-helix repeat-containing protein</fullName>
    </submittedName>
</protein>
<sequence length="697" mass="73444">MRPLRLAAGLTAACLTNGLPVLARPVAAPPAILRIFVSPSGSDAGSGEQTAPVATLEAARDIARAHPGPDEIVLRGGDYHLSRPVLLDAADSGLRIVAAAGERPILHGGPRLSRWRREGEGLWSAELPSSGDSPVADLFVGGKRQVQARYPNADRAEDGRGGWLFAAPQAPGPDGIGKRQFRFRAGDLPPIEGVGGLVAHIVGGGSPGMQWGSDTLPVTAIDRRSRTVHTEGTDYFQTGEGSRYFLSGRREFLDAPGEWWFDAAARRLLYRPRSDTFDGTAAVAGILPTLLQVEGASDVTISGLGFENGAPQGTGKFGTDTRGGGAIRLERADRARLLDNSFENLGVAIHVAESADVLIDNNEISGTAGNAIYLGTSWGSFGRSDRAVITNNRIADVGRDYFESAAIWFQAADDVRIAHNLIERTAQFGIAGGSIWGAQDACHRSLIEFNVVRDANRRTGDGGAIKLMGAQGDRQDSIIRHNLVGGTDQLMNRPDGTFWPPRYENTEEWPGPISWAIYLDGRASGVAITGNLLRGNVAGIGINGGWSNLVSGNVVADGTGAAFRFDDATGRGWRPDLAAPNRVERNVVLAASGADRVVDIHAPDHGSTFVAFADNLYWGALGPKSFRAFPVGGTGDLDQFRLAGWATGDRIADPGLATAADGGYALAGTSAAARLGIDLAPLRRAGPTDRPRVTGAP</sequence>
<proteinExistence type="predicted"/>
<dbReference type="EMBL" id="CP113520">
    <property type="protein sequence ID" value="WAJ27947.1"/>
    <property type="molecule type" value="Genomic_DNA"/>
</dbReference>
<dbReference type="Proteomes" id="UP001163223">
    <property type="component" value="Chromosome"/>
</dbReference>
<keyword evidence="2" id="KW-1185">Reference proteome</keyword>
<accession>A0ACD4NMJ4</accession>
<organism evidence="1 2">
    <name type="scientific">Antarcticirhabdus aurantiaca</name>
    <dbReference type="NCBI Taxonomy" id="2606717"/>
    <lineage>
        <taxon>Bacteria</taxon>
        <taxon>Pseudomonadati</taxon>
        <taxon>Pseudomonadota</taxon>
        <taxon>Alphaproteobacteria</taxon>
        <taxon>Hyphomicrobiales</taxon>
        <taxon>Aurantimonadaceae</taxon>
        <taxon>Antarcticirhabdus</taxon>
    </lineage>
</organism>
<gene>
    <name evidence="1" type="ORF">OXU80_24435</name>
</gene>
<evidence type="ECO:0000313" key="2">
    <source>
        <dbReference type="Proteomes" id="UP001163223"/>
    </source>
</evidence>